<protein>
    <submittedName>
        <fullName evidence="1">Uncharacterized protein</fullName>
    </submittedName>
</protein>
<proteinExistence type="predicted"/>
<dbReference type="KEGG" id="vg:19526397"/>
<dbReference type="RefSeq" id="YP_009036997.1">
    <property type="nucleotide sequence ID" value="NC_024216.1"/>
</dbReference>
<accession>A0A024B007</accession>
<name>A0A024B007_9CAUD</name>
<keyword evidence="2" id="KW-1185">Reference proteome</keyword>
<evidence type="ECO:0000313" key="2">
    <source>
        <dbReference type="Proteomes" id="UP000026902"/>
    </source>
</evidence>
<dbReference type="Proteomes" id="UP000026902">
    <property type="component" value="Segment"/>
</dbReference>
<evidence type="ECO:0000313" key="1">
    <source>
        <dbReference type="EMBL" id="AHZ09531.1"/>
    </source>
</evidence>
<dbReference type="EMBL" id="KJ489397">
    <property type="protein sequence ID" value="AHZ09531.1"/>
    <property type="molecule type" value="Genomic_DNA"/>
</dbReference>
<dbReference type="GeneID" id="19526397"/>
<sequence length="139" mass="16197">MNENNLINPESSPIIIESPEYPKYFKEITWQYNWRKSDTYEVLQDVHDYVYWNGAGQEITSKRIYFSDAGFHQGGDKDGQPYVDNKTFPDFAKTTCDALVFDTIKRKLGKVKLGAMRFFIATYPLTVDDVFPKETEETK</sequence>
<reference evidence="2" key="1">
    <citation type="submission" date="2014-09" db="EMBL/GenBank/DDBJ databases">
        <authorList>
            <person name="Sauder A.B."/>
            <person name="McKenzie Q.R."/>
            <person name="Temple L.M."/>
            <person name="Alexis B.K."/>
            <person name="Al-Atrache Z."/>
            <person name="Lewis L.O."/>
            <person name="Loesser-Casey K.E."/>
            <person name="Mitchell K.J."/>
        </authorList>
    </citation>
    <scope>NUCLEOTIDE SEQUENCE [LARGE SCALE GENOMIC DNA]</scope>
</reference>
<organism evidence="1 2">
    <name type="scientific">Bacillus phage CAM003</name>
    <dbReference type="NCBI Taxonomy" id="1486657"/>
    <lineage>
        <taxon>Viruses</taxon>
        <taxon>Duplodnaviria</taxon>
        <taxon>Heunggongvirae</taxon>
        <taxon>Uroviricota</taxon>
        <taxon>Caudoviricetes</taxon>
        <taxon>Herelleviridae</taxon>
        <taxon>Bastillevirinae</taxon>
        <taxon>Bastillevirus</taxon>
        <taxon>Bastillevirus CAM003</taxon>
    </lineage>
</organism>